<keyword evidence="3 6" id="KW-0732">Signal</keyword>
<feature type="signal peptide" evidence="6">
    <location>
        <begin position="1"/>
        <end position="26"/>
    </location>
</feature>
<accession>A0A5R8QBM0</accession>
<dbReference type="InterPro" id="IPR019931">
    <property type="entry name" value="LPXTG_anchor"/>
</dbReference>
<dbReference type="InterPro" id="IPR013783">
    <property type="entry name" value="Ig-like_fold"/>
</dbReference>
<reference evidence="8 9" key="1">
    <citation type="submission" date="2019-05" db="EMBL/GenBank/DDBJ databases">
        <title>Culicoidintestinum kansasii gen. nov., sp. nov. from the gastrointestinal tract of the biting midge, Culicoides sonorensis.</title>
        <authorList>
            <person name="Neupane S."/>
            <person name="Ghosh A."/>
            <person name="Gunther S."/>
            <person name="Martin K."/>
            <person name="Zurek L."/>
        </authorList>
    </citation>
    <scope>NUCLEOTIDE SEQUENCE [LARGE SCALE GENOMIC DNA]</scope>
    <source>
        <strain evidence="8 9">CS-1</strain>
    </source>
</reference>
<feature type="chain" id="PRO_5039201711" evidence="6">
    <location>
        <begin position="27"/>
        <end position="1684"/>
    </location>
</feature>
<evidence type="ECO:0000256" key="3">
    <source>
        <dbReference type="ARBA" id="ARBA00022729"/>
    </source>
</evidence>
<evidence type="ECO:0000256" key="6">
    <source>
        <dbReference type="SAM" id="SignalP"/>
    </source>
</evidence>
<dbReference type="PROSITE" id="PS50847">
    <property type="entry name" value="GRAM_POS_ANCHORING"/>
    <property type="match status" value="1"/>
</dbReference>
<dbReference type="Gene3D" id="2.60.40.10">
    <property type="entry name" value="Immunoglobulins"/>
    <property type="match status" value="1"/>
</dbReference>
<dbReference type="OrthoDB" id="2195004at2"/>
<keyword evidence="1" id="KW-0134">Cell wall</keyword>
<evidence type="ECO:0000313" key="9">
    <source>
        <dbReference type="Proteomes" id="UP000306912"/>
    </source>
</evidence>
<proteinExistence type="predicted"/>
<dbReference type="Pfam" id="PF16403">
    <property type="entry name" value="Bact_surface_Ig-like"/>
    <property type="match status" value="1"/>
</dbReference>
<sequence>MKNFYKKSLKVCLSAGIALTSFISQGAIVSAHPSDDIVLPGGSGYSDYTVKKDSPVSGDYAQSASQTRRIFNPIGEYISSADLTWPGGSADGSIVQDQITKIQKVSDGYLFINNTKSTTGTTSQAKIVKTDLNFNIINTVMPLGARQYIGLSFFANQDPNAGTYYLITDSNLKIAVDKDGNLVTPETSLGLPTTSPVPGSAQSGSLIPNSSGWASFAVGSPNHGPVTAYKLNPDGSYSGTYKELDIPWDSGTTWFGATFTPLDNGNILATLGTNGPMNQALVLYDGNLNVINVIATGTNGYQNYKALSETSSGNYIVRDYGQSVDTLTLMEVDKTTGNIVKSVDYSGSGTTMDVAMSLTNPAQDEKYFISGKTNPSGKFAGFATTAGAYIASFDEDLSLINANMIDSNVDHVFAGVQDLGNGNILAFGYTRSGGDIFDTPTPLYGSYEGFIGTFEQTIDFAPKLPTFDYLNVRINSGATAAEVDSALLAAVEKKMKNGTNDIENNKLDDFTTNAELLGRINKNVLNTDYANTTIDWSKFGLTPISGKNTYEVGPSANVTYSVTDTSMLQTTTSTLVNVMDENTLTDTEPNPEDANYALRAQDIRVHVNDVAALNYLTAANVKAWNLETGVVETNSVVVGNSSVQAKVGVYNATYSYQGIVKTNKVIVYDDNTKFGPTVDDPNDESNTEMLYAIGGNYLPSAVSGKTLDQVTGFAAWDLTTGAAITTKTTVVKDENNATVIYDGSQAGDYYVTYTLAGGTTKTVLVKITTGNIPVMTINPQNVNLALNAAAPNVMTGVSATDVEDLDLTAAITNTGSVNTAAKGVYTINYSVTDNDNNTVTGFRKYLVDYVNPPISANNEAIVADSFELSVAEANALTENDAITRAGAKAWSLTDGADVAITQTDISQVQGAKGVYDVTFATANGTSITIKAIVDYVNPPIAGQDETIIADDFKLSLAEAAALTEGDAIIRAGAKAWEHGTGSDVVITTTDISAVQTAKGVYDVTFATAKGTTITVKAIVDYSNPPIAGQEETIIADDFRLTVAEAAALTEADAAVRAGVKAWVQGTGSDVAIATTDISAVQAVKGVYDVTFATAKGTTITVKAVVDYTNPPIAGNEETIVADDFQLTVAEAGALTEAQAVTLAKAKAWVQGTGSDVAITATDISAVQAAKGVYDVTFSTAKGTTITVKAIVDYNNPPIAGDKETIIADDFTLSLAEAAALTEAEAVTRAGAKAWEQGTGTDVTITTIDISAVQAAKGIYDVTFATTKGTTITIKAIVDYTNPPIAGDKETIIADDFNITTDEAAALTQTQAIQLAGAKAWEHGTGLDVAITSVDISAVQASVGVYDVSFATIKGTTTTVKAVVGYTRPPVINDDESIVANDFSLTPDQASNLTQAEAITFAQAKAWLLGSGADVAITTVDISQVQSAKGVYDVTFATAKGTNITVKAIVDYVNPPVFGDDEAIIADNFSLTLDEAANLTDADAVTRAGAIAWKLSDGSNVVVSSVDISQVKAVQGYYDVTFATTKGTTITVKAVVGENLVYYNVQGNNMTMTLSELQNQVVNGNLEQHVLAHTNATGTKTDITGSYSMPVTADVSNLQLVDTASSVAVVLNIDHQSGGSTMSAFANDTEVIEENATVIVDVIDDRDKNDLPSTGTSEFEMLILGGLLLAAASSVIAIIAKRKKA</sequence>
<name>A0A5R8QBM0_9FIRM</name>
<dbReference type="InterPro" id="IPR032179">
    <property type="entry name" value="Cry22Aa_Ig-like"/>
</dbReference>
<keyword evidence="5" id="KW-0812">Transmembrane</keyword>
<comment type="caution">
    <text evidence="8">The sequence shown here is derived from an EMBL/GenBank/DDBJ whole genome shotgun (WGS) entry which is preliminary data.</text>
</comment>
<dbReference type="EMBL" id="VBWP01000006">
    <property type="protein sequence ID" value="TLG73015.1"/>
    <property type="molecule type" value="Genomic_DNA"/>
</dbReference>
<keyword evidence="5" id="KW-0472">Membrane</keyword>
<evidence type="ECO:0000256" key="1">
    <source>
        <dbReference type="ARBA" id="ARBA00022512"/>
    </source>
</evidence>
<evidence type="ECO:0000256" key="2">
    <source>
        <dbReference type="ARBA" id="ARBA00022525"/>
    </source>
</evidence>
<evidence type="ECO:0000256" key="4">
    <source>
        <dbReference type="ARBA" id="ARBA00023088"/>
    </source>
</evidence>
<dbReference type="RefSeq" id="WP_138191245.1">
    <property type="nucleotide sequence ID" value="NZ_VBWP01000006.1"/>
</dbReference>
<dbReference type="NCBIfam" id="TIGR01167">
    <property type="entry name" value="LPXTG_anchor"/>
    <property type="match status" value="1"/>
</dbReference>
<evidence type="ECO:0000259" key="7">
    <source>
        <dbReference type="PROSITE" id="PS50847"/>
    </source>
</evidence>
<keyword evidence="9" id="KW-1185">Reference proteome</keyword>
<gene>
    <name evidence="8" type="ORF">FEZ08_07905</name>
</gene>
<evidence type="ECO:0000313" key="8">
    <source>
        <dbReference type="EMBL" id="TLG73015.1"/>
    </source>
</evidence>
<organism evidence="8 9">
    <name type="scientific">Culicoidibacter larvae</name>
    <dbReference type="NCBI Taxonomy" id="2579976"/>
    <lineage>
        <taxon>Bacteria</taxon>
        <taxon>Bacillati</taxon>
        <taxon>Bacillota</taxon>
        <taxon>Culicoidibacteria</taxon>
        <taxon>Culicoidibacterales</taxon>
        <taxon>Culicoidibacteraceae</taxon>
        <taxon>Culicoidibacter</taxon>
    </lineage>
</organism>
<keyword evidence="5" id="KW-1133">Transmembrane helix</keyword>
<keyword evidence="2" id="KW-0964">Secreted</keyword>
<feature type="domain" description="Gram-positive cocci surface proteins LPxTG" evidence="7">
    <location>
        <begin position="1650"/>
        <end position="1684"/>
    </location>
</feature>
<dbReference type="Proteomes" id="UP000306912">
    <property type="component" value="Unassembled WGS sequence"/>
</dbReference>
<keyword evidence="4" id="KW-0572">Peptidoglycan-anchor</keyword>
<feature type="transmembrane region" description="Helical" evidence="5">
    <location>
        <begin position="1660"/>
        <end position="1679"/>
    </location>
</feature>
<evidence type="ECO:0000256" key="5">
    <source>
        <dbReference type="SAM" id="Phobius"/>
    </source>
</evidence>
<dbReference type="InParanoid" id="A0A5R8QBM0"/>
<protein>
    <submittedName>
        <fullName evidence="8">DUF5011 domain-containing protein</fullName>
    </submittedName>
</protein>